<keyword evidence="6 16" id="KW-0812">Transmembrane</keyword>
<feature type="transmembrane region" description="Helical" evidence="17">
    <location>
        <begin position="46"/>
        <end position="72"/>
    </location>
</feature>
<dbReference type="Pfam" id="PF00001">
    <property type="entry name" value="7tm_1"/>
    <property type="match status" value="1"/>
</dbReference>
<keyword evidence="12" id="KW-0325">Glycoprotein</keyword>
<feature type="transmembrane region" description="Helical" evidence="17">
    <location>
        <begin position="293"/>
        <end position="313"/>
    </location>
</feature>
<dbReference type="PROSITE" id="PS00237">
    <property type="entry name" value="G_PROTEIN_RECEP_F1_1"/>
    <property type="match status" value="1"/>
</dbReference>
<dbReference type="Proteomes" id="UP001591681">
    <property type="component" value="Unassembled WGS sequence"/>
</dbReference>
<evidence type="ECO:0000256" key="11">
    <source>
        <dbReference type="ARBA" id="ARBA00023170"/>
    </source>
</evidence>
<evidence type="ECO:0000256" key="12">
    <source>
        <dbReference type="ARBA" id="ARBA00023180"/>
    </source>
</evidence>
<keyword evidence="9 17" id="KW-0472">Membrane</keyword>
<evidence type="ECO:0000256" key="2">
    <source>
        <dbReference type="ARBA" id="ARBA00004651"/>
    </source>
</evidence>
<dbReference type="EMBL" id="JBHFQA010000006">
    <property type="protein sequence ID" value="KAL2098236.1"/>
    <property type="molecule type" value="Genomic_DNA"/>
</dbReference>
<evidence type="ECO:0000256" key="7">
    <source>
        <dbReference type="ARBA" id="ARBA00022989"/>
    </source>
</evidence>
<dbReference type="AlphaFoldDB" id="A0ABD1KGV6"/>
<keyword evidence="7 17" id="KW-1133">Transmembrane helix</keyword>
<evidence type="ECO:0000256" key="10">
    <source>
        <dbReference type="ARBA" id="ARBA00023139"/>
    </source>
</evidence>
<keyword evidence="14" id="KW-0449">Lipoprotein</keyword>
<comment type="subcellular location">
    <subcellularLocation>
        <location evidence="2">Cell membrane</location>
        <topology evidence="2">Multi-pass membrane protein</topology>
    </subcellularLocation>
</comment>
<evidence type="ECO:0000256" key="9">
    <source>
        <dbReference type="ARBA" id="ARBA00023136"/>
    </source>
</evidence>
<keyword evidence="11 16" id="KW-0675">Receptor</keyword>
<evidence type="ECO:0000313" key="20">
    <source>
        <dbReference type="Proteomes" id="UP001591681"/>
    </source>
</evidence>
<name>A0ABD1KGV6_9TELE</name>
<evidence type="ECO:0000256" key="17">
    <source>
        <dbReference type="SAM" id="Phobius"/>
    </source>
</evidence>
<evidence type="ECO:0000256" key="13">
    <source>
        <dbReference type="ARBA" id="ARBA00023224"/>
    </source>
</evidence>
<reference evidence="19 20" key="1">
    <citation type="submission" date="2024-09" db="EMBL/GenBank/DDBJ databases">
        <title>A chromosome-level genome assembly of Gray's grenadier anchovy, Coilia grayii.</title>
        <authorList>
            <person name="Fu Z."/>
        </authorList>
    </citation>
    <scope>NUCLEOTIDE SEQUENCE [LARGE SCALE GENOMIC DNA]</scope>
    <source>
        <strain evidence="19">G4</strain>
        <tissue evidence="19">Muscle</tissue>
    </source>
</reference>
<feature type="domain" description="G-protein coupled receptors family 1 profile" evidence="18">
    <location>
        <begin position="63"/>
        <end position="349"/>
    </location>
</feature>
<feature type="transmembrane region" description="Helical" evidence="17">
    <location>
        <begin position="84"/>
        <end position="115"/>
    </location>
</feature>
<dbReference type="GO" id="GO:0071875">
    <property type="term" value="P:adrenergic receptor signaling pathway"/>
    <property type="evidence" value="ECO:0007669"/>
    <property type="project" value="UniProtKB-ARBA"/>
</dbReference>
<dbReference type="PRINTS" id="PR00237">
    <property type="entry name" value="GPCRRHODOPSN"/>
</dbReference>
<feature type="transmembrane region" description="Helical" evidence="17">
    <location>
        <begin position="121"/>
        <end position="142"/>
    </location>
</feature>
<evidence type="ECO:0000256" key="14">
    <source>
        <dbReference type="ARBA" id="ARBA00023288"/>
    </source>
</evidence>
<dbReference type="InterPro" id="IPR000276">
    <property type="entry name" value="GPCR_Rhodpsn"/>
</dbReference>
<dbReference type="PRINTS" id="PR01103">
    <property type="entry name" value="ADRENERGICR"/>
</dbReference>
<dbReference type="Gene3D" id="1.20.1070.10">
    <property type="entry name" value="Rhodopsin 7-helix transmembrane proteins"/>
    <property type="match status" value="1"/>
</dbReference>
<evidence type="ECO:0000256" key="3">
    <source>
        <dbReference type="ARBA" id="ARBA00011539"/>
    </source>
</evidence>
<dbReference type="GO" id="GO:0004930">
    <property type="term" value="F:G protein-coupled receptor activity"/>
    <property type="evidence" value="ECO:0007669"/>
    <property type="project" value="UniProtKB-KW"/>
</dbReference>
<dbReference type="SMART" id="SM01381">
    <property type="entry name" value="7TM_GPCR_Srsx"/>
    <property type="match status" value="1"/>
</dbReference>
<dbReference type="InterPro" id="IPR000363">
    <property type="entry name" value="ADRA1D_rcpt"/>
</dbReference>
<comment type="caution">
    <text evidence="19">The sequence shown here is derived from an EMBL/GenBank/DDBJ whole genome shotgun (WGS) entry which is preliminary data.</text>
</comment>
<dbReference type="PANTHER" id="PTHR24248">
    <property type="entry name" value="ADRENERGIC RECEPTOR-RELATED G-PROTEIN COUPLED RECEPTOR"/>
    <property type="match status" value="1"/>
</dbReference>
<evidence type="ECO:0000256" key="6">
    <source>
        <dbReference type="ARBA" id="ARBA00022692"/>
    </source>
</evidence>
<evidence type="ECO:0000313" key="19">
    <source>
        <dbReference type="EMBL" id="KAL2098236.1"/>
    </source>
</evidence>
<keyword evidence="10" id="KW-0564">Palmitate</keyword>
<dbReference type="GO" id="GO:0005886">
    <property type="term" value="C:plasma membrane"/>
    <property type="evidence" value="ECO:0007669"/>
    <property type="project" value="UniProtKB-SubCell"/>
</dbReference>
<dbReference type="InterPro" id="IPR017452">
    <property type="entry name" value="GPCR_Rhodpsn_7TM"/>
</dbReference>
<comment type="function">
    <text evidence="1">This alpha-adrenergic receptor mediates its effect through the influx of extracellular calcium.</text>
</comment>
<dbReference type="SUPFAM" id="SSF81321">
    <property type="entry name" value="Family A G protein-coupled receptor-like"/>
    <property type="match status" value="1"/>
</dbReference>
<evidence type="ECO:0000256" key="8">
    <source>
        <dbReference type="ARBA" id="ARBA00023040"/>
    </source>
</evidence>
<protein>
    <recommendedName>
        <fullName evidence="4">Alpha-1D adrenergic receptor</fullName>
    </recommendedName>
    <alternativeName>
        <fullName evidence="15">Alpha-1D adrenoreceptor</fullName>
    </alternativeName>
</protein>
<keyword evidence="5" id="KW-1003">Cell membrane</keyword>
<dbReference type="InterPro" id="IPR002233">
    <property type="entry name" value="ADR_fam"/>
</dbReference>
<evidence type="ECO:0000256" key="1">
    <source>
        <dbReference type="ARBA" id="ARBA00002833"/>
    </source>
</evidence>
<keyword evidence="20" id="KW-1185">Reference proteome</keyword>
<keyword evidence="13 16" id="KW-0807">Transducer</keyword>
<feature type="transmembrane region" description="Helical" evidence="17">
    <location>
        <begin position="204"/>
        <end position="227"/>
    </location>
</feature>
<feature type="transmembrane region" description="Helical" evidence="17">
    <location>
        <begin position="163"/>
        <end position="184"/>
    </location>
</feature>
<accession>A0ABD1KGV6</accession>
<comment type="subunit">
    <text evidence="3">Interacts with FLNA (via filamin repeat 21); increases PKA-mediated phosphorylation of FLNA.</text>
</comment>
<evidence type="ECO:0000259" key="18">
    <source>
        <dbReference type="PROSITE" id="PS50262"/>
    </source>
</evidence>
<evidence type="ECO:0000256" key="16">
    <source>
        <dbReference type="RuleBase" id="RU000688"/>
    </source>
</evidence>
<comment type="similarity">
    <text evidence="16">Belongs to the G-protein coupled receptor 1 family.</text>
</comment>
<evidence type="ECO:0000256" key="15">
    <source>
        <dbReference type="ARBA" id="ARBA00033147"/>
    </source>
</evidence>
<dbReference type="FunFam" id="1.20.1070.10:FF:000027">
    <property type="entry name" value="alpha-1A adrenergic receptor"/>
    <property type="match status" value="1"/>
</dbReference>
<proteinExistence type="inferred from homology"/>
<feature type="transmembrane region" description="Helical" evidence="17">
    <location>
        <begin position="333"/>
        <end position="352"/>
    </location>
</feature>
<dbReference type="PRINTS" id="PR00240">
    <property type="entry name" value="ADRENRGCA1DR"/>
</dbReference>
<evidence type="ECO:0000256" key="4">
    <source>
        <dbReference type="ARBA" id="ARBA00014541"/>
    </source>
</evidence>
<sequence>MPYFKLLNDSNEEIGSLEAGNTTVLDHLYRNTSNSTCKNVALDSQVIGVGIFLAIFILVAIIGNILVILSVLCNRHLQTVTNFFIVNLAIADLLLSIIVLPFSASLEVLGCWVFGRVFCNIWAAVDVLCCTASILSLCIISIDRYIGVKYCLKYPTIMTERKAGVILVVVWVSSMVISIGPLLGWKEPPPSDESICRITEEPGYALFSSLFSFYLPLMVILVMYFRVYIVARRTTKSLEAGVKRERNKSMEVVLRIHCRNMLEDPGASSKSKNHPFRSSLSVRLMKFSREKKAAKTLAIVVGMFILCWLPFFFVLPVGSLFPKLKPSDMVFKVIFWLGYFNSCINPVIYPCSSKEFQRAFTRLLHCQCQRRRRVLRRFYDQRWRTAVKGPGREPRADYRSGFSVTEACGSSVFSYRSKGRSFSMKGWNLFPPLQKSSFQLKEKMNNLSNKIRSGQGRTSTPTLGRTEIDTISMGIYECPEQSSYQIYDLTDCYSLKETDI</sequence>
<dbReference type="PROSITE" id="PS50262">
    <property type="entry name" value="G_PROTEIN_RECEP_F1_2"/>
    <property type="match status" value="1"/>
</dbReference>
<organism evidence="19 20">
    <name type="scientific">Coilia grayii</name>
    <name type="common">Gray's grenadier anchovy</name>
    <dbReference type="NCBI Taxonomy" id="363190"/>
    <lineage>
        <taxon>Eukaryota</taxon>
        <taxon>Metazoa</taxon>
        <taxon>Chordata</taxon>
        <taxon>Craniata</taxon>
        <taxon>Vertebrata</taxon>
        <taxon>Euteleostomi</taxon>
        <taxon>Actinopterygii</taxon>
        <taxon>Neopterygii</taxon>
        <taxon>Teleostei</taxon>
        <taxon>Clupei</taxon>
        <taxon>Clupeiformes</taxon>
        <taxon>Clupeoidei</taxon>
        <taxon>Engraulidae</taxon>
        <taxon>Coilinae</taxon>
        <taxon>Coilia</taxon>
    </lineage>
</organism>
<dbReference type="PANTHER" id="PTHR24248:SF14">
    <property type="entry name" value="ALPHA-1D ADRENERGIC RECEPTOR"/>
    <property type="match status" value="1"/>
</dbReference>
<keyword evidence="8 16" id="KW-0297">G-protein coupled receptor</keyword>
<evidence type="ECO:0000256" key="5">
    <source>
        <dbReference type="ARBA" id="ARBA00022475"/>
    </source>
</evidence>
<gene>
    <name evidence="19" type="ORF">ACEWY4_007443</name>
</gene>